<protein>
    <submittedName>
        <fullName evidence="1">Uncharacterized protein</fullName>
    </submittedName>
</protein>
<name>A0A388L7F8_CHABU</name>
<dbReference type="Gene3D" id="3.40.50.1000">
    <property type="entry name" value="HAD superfamily/HAD-like"/>
    <property type="match status" value="1"/>
</dbReference>
<proteinExistence type="predicted"/>
<comment type="caution">
    <text evidence="1">The sequence shown here is derived from an EMBL/GenBank/DDBJ whole genome shotgun (WGS) entry which is preliminary data.</text>
</comment>
<keyword evidence="2" id="KW-1185">Reference proteome</keyword>
<gene>
    <name evidence="1" type="ORF">CBR_g26292</name>
</gene>
<evidence type="ECO:0000313" key="2">
    <source>
        <dbReference type="Proteomes" id="UP000265515"/>
    </source>
</evidence>
<dbReference type="SUPFAM" id="SSF56784">
    <property type="entry name" value="HAD-like"/>
    <property type="match status" value="1"/>
</dbReference>
<evidence type="ECO:0000313" key="1">
    <source>
        <dbReference type="EMBL" id="GBG78261.1"/>
    </source>
</evidence>
<organism evidence="1 2">
    <name type="scientific">Chara braunii</name>
    <name type="common">Braun's stonewort</name>
    <dbReference type="NCBI Taxonomy" id="69332"/>
    <lineage>
        <taxon>Eukaryota</taxon>
        <taxon>Viridiplantae</taxon>
        <taxon>Streptophyta</taxon>
        <taxon>Charophyceae</taxon>
        <taxon>Charales</taxon>
        <taxon>Characeae</taxon>
        <taxon>Chara</taxon>
    </lineage>
</organism>
<dbReference type="AlphaFoldDB" id="A0A388L7F8"/>
<dbReference type="Gramene" id="GBG78261">
    <property type="protein sequence ID" value="GBG78261"/>
    <property type="gene ID" value="CBR_g26292"/>
</dbReference>
<sequence>MFLQCVVIEDAPAGVKAAHAAGMRCIALMTSVAHEVLKSENPTLMKSSISDVCLETIRSLQYPSRKDTMRQQEGEHQMQQLGNVRKGEEGMTKAKGVDVEERRIVLEEENEGASALATTKAGEPGEDTDDQAWLVDPGFLDAEVALPNGYATTRRDILKLASAGMGSFAVFTALSRAKALSYISPKAVLNEMFGFIRPSMTGVAVAGEDRVGRFRGFLKDLEKRN</sequence>
<reference evidence="1 2" key="1">
    <citation type="journal article" date="2018" name="Cell">
        <title>The Chara Genome: Secondary Complexity and Implications for Plant Terrestrialization.</title>
        <authorList>
            <person name="Nishiyama T."/>
            <person name="Sakayama H."/>
            <person name="Vries J.D."/>
            <person name="Buschmann H."/>
            <person name="Saint-Marcoux D."/>
            <person name="Ullrich K.K."/>
            <person name="Haas F.B."/>
            <person name="Vanderstraeten L."/>
            <person name="Becker D."/>
            <person name="Lang D."/>
            <person name="Vosolsobe S."/>
            <person name="Rombauts S."/>
            <person name="Wilhelmsson P.K.I."/>
            <person name="Janitza P."/>
            <person name="Kern R."/>
            <person name="Heyl A."/>
            <person name="Rumpler F."/>
            <person name="Villalobos L.I.A.C."/>
            <person name="Clay J.M."/>
            <person name="Skokan R."/>
            <person name="Toyoda A."/>
            <person name="Suzuki Y."/>
            <person name="Kagoshima H."/>
            <person name="Schijlen E."/>
            <person name="Tajeshwar N."/>
            <person name="Catarino B."/>
            <person name="Hetherington A.J."/>
            <person name="Saltykova A."/>
            <person name="Bonnot C."/>
            <person name="Breuninger H."/>
            <person name="Symeonidi A."/>
            <person name="Radhakrishnan G.V."/>
            <person name="Van Nieuwerburgh F."/>
            <person name="Deforce D."/>
            <person name="Chang C."/>
            <person name="Karol K.G."/>
            <person name="Hedrich R."/>
            <person name="Ulvskov P."/>
            <person name="Glockner G."/>
            <person name="Delwiche C.F."/>
            <person name="Petrasek J."/>
            <person name="Van de Peer Y."/>
            <person name="Friml J."/>
            <person name="Beilby M."/>
            <person name="Dolan L."/>
            <person name="Kohara Y."/>
            <person name="Sugano S."/>
            <person name="Fujiyama A."/>
            <person name="Delaux P.-M."/>
            <person name="Quint M."/>
            <person name="TheiBen G."/>
            <person name="Hagemann M."/>
            <person name="Harholt J."/>
            <person name="Dunand C."/>
            <person name="Zachgo S."/>
            <person name="Langdale J."/>
            <person name="Maumus F."/>
            <person name="Straeten D.V.D."/>
            <person name="Gould S.B."/>
            <person name="Rensing S.A."/>
        </authorList>
    </citation>
    <scope>NUCLEOTIDE SEQUENCE [LARGE SCALE GENOMIC DNA]</scope>
    <source>
        <strain evidence="1 2">S276</strain>
    </source>
</reference>
<dbReference type="STRING" id="69332.A0A388L7F8"/>
<dbReference type="Proteomes" id="UP000265515">
    <property type="component" value="Unassembled WGS sequence"/>
</dbReference>
<dbReference type="EMBL" id="BFEA01000290">
    <property type="protein sequence ID" value="GBG78261.1"/>
    <property type="molecule type" value="Genomic_DNA"/>
</dbReference>
<dbReference type="InterPro" id="IPR023214">
    <property type="entry name" value="HAD_sf"/>
</dbReference>
<accession>A0A388L7F8</accession>
<dbReference type="OrthoDB" id="273823at2759"/>
<dbReference type="InterPro" id="IPR036412">
    <property type="entry name" value="HAD-like_sf"/>
</dbReference>